<feature type="domain" description="LIM zinc-binding" evidence="9">
    <location>
        <begin position="112"/>
        <end position="172"/>
    </location>
</feature>
<name>A0A9W8IE20_9FUNG</name>
<dbReference type="Pfam" id="PF00412">
    <property type="entry name" value="LIM"/>
    <property type="match status" value="2"/>
</dbReference>
<evidence type="ECO:0000256" key="8">
    <source>
        <dbReference type="SAM" id="MobiDB-lite"/>
    </source>
</evidence>
<dbReference type="EMBL" id="JANBUW010000002">
    <property type="protein sequence ID" value="KAJ2852555.1"/>
    <property type="molecule type" value="Genomic_DNA"/>
</dbReference>
<evidence type="ECO:0000256" key="1">
    <source>
        <dbReference type="ARBA" id="ARBA00004123"/>
    </source>
</evidence>
<sequence length="353" mass="38441">MYEREREIFCRTCFNRGPNMAPPPVNSTESWSEHRHMETHSEQSYQNTSFQQTERISPRQIGGGASPYARPLPQTPPRASYAVPSSSRSVGISPSSVFSSGKRNFNLPANKDICPRCSKPIYHAEKVVGPGGPWHRACFKCKECNTTLDSSKITEHNGDAYCRTCYGKLFTPTGYGIARTTDSYPLQPPRSPSDRSEGSARAPSSLAATPVHRQSSPSPARWAEDPAHNPFGSAVGAAASAAVQGHAKSPTSSPFGATVSRPSSSRTRLSYGRPYTPVTPFGLGSPPADICPRCSGRIYAAEQGMAAGRKYHKSCIKCKSCNTSLNSLKLTERNGEIYCNQCYSKHFGVHRKI</sequence>
<dbReference type="Gene3D" id="2.10.110.10">
    <property type="entry name" value="Cysteine Rich Protein"/>
    <property type="match status" value="2"/>
</dbReference>
<feature type="domain" description="LIM zinc-binding" evidence="9">
    <location>
        <begin position="289"/>
        <end position="349"/>
    </location>
</feature>
<dbReference type="GO" id="GO:0005737">
    <property type="term" value="C:cytoplasm"/>
    <property type="evidence" value="ECO:0007669"/>
    <property type="project" value="TreeGrafter"/>
</dbReference>
<evidence type="ECO:0000256" key="4">
    <source>
        <dbReference type="ARBA" id="ARBA00022833"/>
    </source>
</evidence>
<evidence type="ECO:0000256" key="3">
    <source>
        <dbReference type="ARBA" id="ARBA00022737"/>
    </source>
</evidence>
<evidence type="ECO:0000256" key="7">
    <source>
        <dbReference type="PROSITE-ProRule" id="PRU00125"/>
    </source>
</evidence>
<dbReference type="GO" id="GO:0030036">
    <property type="term" value="P:actin cytoskeleton organization"/>
    <property type="evidence" value="ECO:0007669"/>
    <property type="project" value="TreeGrafter"/>
</dbReference>
<dbReference type="Proteomes" id="UP001139887">
    <property type="component" value="Unassembled WGS sequence"/>
</dbReference>
<dbReference type="GO" id="GO:0046872">
    <property type="term" value="F:metal ion binding"/>
    <property type="evidence" value="ECO:0007669"/>
    <property type="project" value="UniProtKB-KW"/>
</dbReference>
<reference evidence="10" key="1">
    <citation type="submission" date="2022-07" db="EMBL/GenBank/DDBJ databases">
        <title>Phylogenomic reconstructions and comparative analyses of Kickxellomycotina fungi.</title>
        <authorList>
            <person name="Reynolds N.K."/>
            <person name="Stajich J.E."/>
            <person name="Barry K."/>
            <person name="Grigoriev I.V."/>
            <person name="Crous P."/>
            <person name="Smith M.E."/>
        </authorList>
    </citation>
    <scope>NUCLEOTIDE SEQUENCE</scope>
    <source>
        <strain evidence="10">NRRL 1566</strain>
    </source>
</reference>
<comment type="subcellular location">
    <subcellularLocation>
        <location evidence="1">Nucleus</location>
    </subcellularLocation>
</comment>
<evidence type="ECO:0000313" key="10">
    <source>
        <dbReference type="EMBL" id="KAJ2852555.1"/>
    </source>
</evidence>
<keyword evidence="5 7" id="KW-0440">LIM domain</keyword>
<accession>A0A9W8IE20</accession>
<keyword evidence="11" id="KW-1185">Reference proteome</keyword>
<dbReference type="InterPro" id="IPR001781">
    <property type="entry name" value="Znf_LIM"/>
</dbReference>
<dbReference type="FunFam" id="2.10.110.10:FF:000001">
    <property type="entry name" value="Cysteine and glycine-rich protein 1"/>
    <property type="match status" value="2"/>
</dbReference>
<keyword evidence="2 7" id="KW-0479">Metal-binding</keyword>
<gene>
    <name evidence="10" type="ORF">IWW36_000184</name>
</gene>
<organism evidence="10 11">
    <name type="scientific">Coemansia brasiliensis</name>
    <dbReference type="NCBI Taxonomy" id="2650707"/>
    <lineage>
        <taxon>Eukaryota</taxon>
        <taxon>Fungi</taxon>
        <taxon>Fungi incertae sedis</taxon>
        <taxon>Zoopagomycota</taxon>
        <taxon>Kickxellomycotina</taxon>
        <taxon>Kickxellomycetes</taxon>
        <taxon>Kickxellales</taxon>
        <taxon>Kickxellaceae</taxon>
        <taxon>Coemansia</taxon>
    </lineage>
</organism>
<dbReference type="GO" id="GO:0005634">
    <property type="term" value="C:nucleus"/>
    <property type="evidence" value="ECO:0007669"/>
    <property type="project" value="UniProtKB-SubCell"/>
</dbReference>
<keyword evidence="6" id="KW-0539">Nucleus</keyword>
<evidence type="ECO:0000256" key="5">
    <source>
        <dbReference type="ARBA" id="ARBA00023038"/>
    </source>
</evidence>
<dbReference type="PANTHER" id="PTHR24215:SF35">
    <property type="entry name" value="MUSCLE LIM PROTEIN MLP84B"/>
    <property type="match status" value="1"/>
</dbReference>
<feature type="compositionally biased region" description="Basic and acidic residues" evidence="8">
    <location>
        <begin position="31"/>
        <end position="41"/>
    </location>
</feature>
<dbReference type="SUPFAM" id="SSF57716">
    <property type="entry name" value="Glucocorticoid receptor-like (DNA-binding domain)"/>
    <property type="match status" value="4"/>
</dbReference>
<comment type="caution">
    <text evidence="10">The sequence shown here is derived from an EMBL/GenBank/DDBJ whole genome shotgun (WGS) entry which is preliminary data.</text>
</comment>
<feature type="compositionally biased region" description="Polar residues" evidence="8">
    <location>
        <begin position="42"/>
        <end position="55"/>
    </location>
</feature>
<dbReference type="AlphaFoldDB" id="A0A9W8IE20"/>
<dbReference type="PROSITE" id="PS00478">
    <property type="entry name" value="LIM_DOMAIN_1"/>
    <property type="match status" value="2"/>
</dbReference>
<protein>
    <recommendedName>
        <fullName evidence="9">LIM zinc-binding domain-containing protein</fullName>
    </recommendedName>
</protein>
<dbReference type="CDD" id="cd09326">
    <property type="entry name" value="LIM_CRP_like"/>
    <property type="match status" value="2"/>
</dbReference>
<proteinExistence type="predicted"/>
<evidence type="ECO:0000259" key="9">
    <source>
        <dbReference type="PROSITE" id="PS50023"/>
    </source>
</evidence>
<keyword evidence="4 7" id="KW-0862">Zinc</keyword>
<feature type="region of interest" description="Disordered" evidence="8">
    <location>
        <begin position="242"/>
        <end position="271"/>
    </location>
</feature>
<feature type="compositionally biased region" description="Polar residues" evidence="8">
    <location>
        <begin position="249"/>
        <end position="268"/>
    </location>
</feature>
<evidence type="ECO:0000256" key="6">
    <source>
        <dbReference type="ARBA" id="ARBA00023242"/>
    </source>
</evidence>
<dbReference type="PANTHER" id="PTHR24215">
    <property type="entry name" value="RHO-GTPASE-ACTIVATING PROTEIN LRG1"/>
    <property type="match status" value="1"/>
</dbReference>
<feature type="region of interest" description="Disordered" evidence="8">
    <location>
        <begin position="180"/>
        <end position="229"/>
    </location>
</feature>
<dbReference type="OrthoDB" id="8062037at2759"/>
<dbReference type="PROSITE" id="PS50023">
    <property type="entry name" value="LIM_DOMAIN_2"/>
    <property type="match status" value="2"/>
</dbReference>
<dbReference type="SMART" id="SM00132">
    <property type="entry name" value="LIM"/>
    <property type="match status" value="2"/>
</dbReference>
<evidence type="ECO:0000313" key="11">
    <source>
        <dbReference type="Proteomes" id="UP001139887"/>
    </source>
</evidence>
<keyword evidence="3" id="KW-0677">Repeat</keyword>
<feature type="region of interest" description="Disordered" evidence="8">
    <location>
        <begin position="21"/>
        <end position="86"/>
    </location>
</feature>
<evidence type="ECO:0000256" key="2">
    <source>
        <dbReference type="ARBA" id="ARBA00022723"/>
    </source>
</evidence>